<keyword evidence="2" id="KW-1185">Reference proteome</keyword>
<evidence type="ECO:0000313" key="2">
    <source>
        <dbReference type="Proteomes" id="UP001243713"/>
    </source>
</evidence>
<dbReference type="RefSeq" id="WP_280163260.1">
    <property type="nucleotide sequence ID" value="NZ_CP093428.1"/>
</dbReference>
<name>A0ABY8MXI8_9PSED</name>
<gene>
    <name evidence="1" type="ORF">MOQ58_07760</name>
</gene>
<reference evidence="1 2" key="1">
    <citation type="submission" date="2022-03" db="EMBL/GenBank/DDBJ databases">
        <title>Plant growth promoting endophytes with ACC deaminase activity.</title>
        <authorList>
            <person name="Charles T."/>
            <person name="Van Dyk A."/>
            <person name="Cheng J."/>
            <person name="Heil J."/>
        </authorList>
    </citation>
    <scope>NUCLEOTIDE SEQUENCE [LARGE SCALE GENOMIC DNA]</scope>
    <source>
        <strain evidence="1 2">8R6</strain>
    </source>
</reference>
<protein>
    <submittedName>
        <fullName evidence="1">Uncharacterized protein</fullName>
    </submittedName>
</protein>
<dbReference type="Proteomes" id="UP001243713">
    <property type="component" value="Chromosome"/>
</dbReference>
<proteinExistence type="predicted"/>
<evidence type="ECO:0000313" key="1">
    <source>
        <dbReference type="EMBL" id="WGK92078.1"/>
    </source>
</evidence>
<dbReference type="EMBL" id="CP093428">
    <property type="protein sequence ID" value="WGK92078.1"/>
    <property type="molecule type" value="Genomic_DNA"/>
</dbReference>
<accession>A0ABY8MXI8</accession>
<organism evidence="1 2">
    <name type="scientific">Pseudomonas migulae</name>
    <dbReference type="NCBI Taxonomy" id="78543"/>
    <lineage>
        <taxon>Bacteria</taxon>
        <taxon>Pseudomonadati</taxon>
        <taxon>Pseudomonadota</taxon>
        <taxon>Gammaproteobacteria</taxon>
        <taxon>Pseudomonadales</taxon>
        <taxon>Pseudomonadaceae</taxon>
        <taxon>Pseudomonas</taxon>
    </lineage>
</organism>
<sequence length="664" mass="72964">MTIYEKYKVLTPQERRLYNNRVMLANQELPPNDPPSLPNTTLLPATADDLGQQLQYKDRVFPLVVDVPFFLDASSPDPEIVTVQLRWDGTLFGPVQQFITPLTPDEIAAKFPMKFEVNVGRINVPGPHLLSYHQTYGPNDAKTEDLEINIDMDPPVPVGKVGVPAEIEADLTITKAYLDTHGFVKLTCQEWGGAKIGDEIEFRYGSSIPNSRLIERIVRNDLSILPVTEKLTKEFIGSAEGVFSLFFVLFDRKGNQSFISEFLLLDVVLSEPPRNQTLLVELHDDDDQILVEDAQTPVLAKISYDNWLPQDRLLLSVDGQTSIDVAVTQVPFSLPLSYKYLHNGDVGPKTVPLLWQIKRGRLLHPRTPTPKDLNIDLDSPLPIDPDNPGLPGFPHDKLLPVTVQGTVTTDPNKIRAGDLVAEVGAQVPIYEGFKTGQVVSLYVEGVEVPEDSANTRGKGGVWTMDGTETAATMLTFTIAPEIFEASGNNPSTKVHYNVTHSLNENFNRSKDQEVDVFLVPVTIPKPKFLYTLTGLWGPTLGCRSIKDDSLLGNVIEVEVPGGELRLANQDLSFVYQGYANDQSTPGDNKPGPVISGNTVTVTKRPTPDEARDGFVVKVPYAQFAVTNDGWGDLKYTALIDGQPASGGSDPTKVTMRIGGGTCPI</sequence>